<name>A0AAD6XDV4_9AGAR</name>
<comment type="caution">
    <text evidence="2">The sequence shown here is derived from an EMBL/GenBank/DDBJ whole genome shotgun (WGS) entry which is preliminary data.</text>
</comment>
<feature type="region of interest" description="Disordered" evidence="1">
    <location>
        <begin position="160"/>
        <end position="211"/>
    </location>
</feature>
<keyword evidence="3" id="KW-1185">Reference proteome</keyword>
<evidence type="ECO:0000313" key="2">
    <source>
        <dbReference type="EMBL" id="KAJ7044690.1"/>
    </source>
</evidence>
<evidence type="ECO:0000256" key="1">
    <source>
        <dbReference type="SAM" id="MobiDB-lite"/>
    </source>
</evidence>
<proteinExistence type="predicted"/>
<gene>
    <name evidence="2" type="ORF">C8F04DRAFT_1174468</name>
</gene>
<sequence>MWLRRELGLRSPSLDNPRRPAVVAVGRCLASFASLSSSRHLVRYLTPSSDVVLRRVTFDTQNDNWTNKTGTAYRMDASSGASVFLPQYPIAPLSQPATFTLFAGNTTRHDLTTIFAADSIHHSAKSKRCELWGRQSPRRGRVVLARPSRSSASRRLMFASTRRSPTGTPDSVFILEDPRRQGTTSAEHTTRKPSRQQGHHARMALSTPPSPRPACSVPFALILVRTC</sequence>
<dbReference type="AlphaFoldDB" id="A0AAD6XDV4"/>
<organism evidence="2 3">
    <name type="scientific">Mycena alexandri</name>
    <dbReference type="NCBI Taxonomy" id="1745969"/>
    <lineage>
        <taxon>Eukaryota</taxon>
        <taxon>Fungi</taxon>
        <taxon>Dikarya</taxon>
        <taxon>Basidiomycota</taxon>
        <taxon>Agaricomycotina</taxon>
        <taxon>Agaricomycetes</taxon>
        <taxon>Agaricomycetidae</taxon>
        <taxon>Agaricales</taxon>
        <taxon>Marasmiineae</taxon>
        <taxon>Mycenaceae</taxon>
        <taxon>Mycena</taxon>
    </lineage>
</organism>
<dbReference type="Proteomes" id="UP001218188">
    <property type="component" value="Unassembled WGS sequence"/>
</dbReference>
<evidence type="ECO:0000313" key="3">
    <source>
        <dbReference type="Proteomes" id="UP001218188"/>
    </source>
</evidence>
<accession>A0AAD6XDV4</accession>
<protein>
    <submittedName>
        <fullName evidence="2">Uncharacterized protein</fullName>
    </submittedName>
</protein>
<feature type="compositionally biased region" description="Basic residues" evidence="1">
    <location>
        <begin position="191"/>
        <end position="202"/>
    </location>
</feature>
<reference evidence="2" key="1">
    <citation type="submission" date="2023-03" db="EMBL/GenBank/DDBJ databases">
        <title>Massive genome expansion in bonnet fungi (Mycena s.s.) driven by repeated elements and novel gene families across ecological guilds.</title>
        <authorList>
            <consortium name="Lawrence Berkeley National Laboratory"/>
            <person name="Harder C.B."/>
            <person name="Miyauchi S."/>
            <person name="Viragh M."/>
            <person name="Kuo A."/>
            <person name="Thoen E."/>
            <person name="Andreopoulos B."/>
            <person name="Lu D."/>
            <person name="Skrede I."/>
            <person name="Drula E."/>
            <person name="Henrissat B."/>
            <person name="Morin E."/>
            <person name="Kohler A."/>
            <person name="Barry K."/>
            <person name="LaButti K."/>
            <person name="Morin E."/>
            <person name="Salamov A."/>
            <person name="Lipzen A."/>
            <person name="Mereny Z."/>
            <person name="Hegedus B."/>
            <person name="Baldrian P."/>
            <person name="Stursova M."/>
            <person name="Weitz H."/>
            <person name="Taylor A."/>
            <person name="Grigoriev I.V."/>
            <person name="Nagy L.G."/>
            <person name="Martin F."/>
            <person name="Kauserud H."/>
        </authorList>
    </citation>
    <scope>NUCLEOTIDE SEQUENCE</scope>
    <source>
        <strain evidence="2">CBHHK200</strain>
    </source>
</reference>
<dbReference type="EMBL" id="JARJCM010000006">
    <property type="protein sequence ID" value="KAJ7044690.1"/>
    <property type="molecule type" value="Genomic_DNA"/>
</dbReference>